<dbReference type="InterPro" id="IPR023296">
    <property type="entry name" value="Glyco_hydro_beta-prop_sf"/>
</dbReference>
<protein>
    <submittedName>
        <fullName evidence="2">DUF1861 family protein</fullName>
    </submittedName>
</protein>
<evidence type="ECO:0000313" key="2">
    <source>
        <dbReference type="EMBL" id="RDE05055.1"/>
    </source>
</evidence>
<dbReference type="Pfam" id="PF08950">
    <property type="entry name" value="DUF1861"/>
    <property type="match status" value="1"/>
</dbReference>
<dbReference type="SUPFAM" id="SSF75005">
    <property type="entry name" value="Arabinanase/levansucrase/invertase"/>
    <property type="match status" value="1"/>
</dbReference>
<accession>A0A369VTT3</accession>
<gene>
    <name evidence="2" type="ORF">DVW87_15620</name>
</gene>
<name>A0A369VTT3_9SPHN</name>
<proteinExistence type="predicted"/>
<feature type="region of interest" description="Disordered" evidence="1">
    <location>
        <begin position="282"/>
        <end position="305"/>
    </location>
</feature>
<dbReference type="InterPro" id="IPR015045">
    <property type="entry name" value="MPT-1-like_LmxM"/>
</dbReference>
<dbReference type="AlphaFoldDB" id="A0A369VTT3"/>
<evidence type="ECO:0000313" key="3">
    <source>
        <dbReference type="Proteomes" id="UP000253918"/>
    </source>
</evidence>
<comment type="caution">
    <text evidence="2">The sequence shown here is derived from an EMBL/GenBank/DDBJ whole genome shotgun (WGS) entry which is preliminary data.</text>
</comment>
<dbReference type="Gene3D" id="2.115.10.20">
    <property type="entry name" value="Glycosyl hydrolase domain, family 43"/>
    <property type="match status" value="1"/>
</dbReference>
<sequence length="305" mass="33062">MDGADVYNITAPFASAGRRVVAGRVEARDSEESIALFFEERDGMWHPIHGAPRFRLQDPFVTRIGEELVFGGVETAEAGGTLTWWTNFYRGSDIFDLQPFFSGPLGMKDIRLCELADGRVGVFTRPRGRKGGRGTIGYTEVASLEALTIKAIDQAPMLEGMFHPLDWGGANEVHLLSSGELGVIAHAACYVGDILYGVRRYYAVAFVFDPAGRRWRDYCIIAARDQFAPGPAKRPDLVDVVFSSGIVCTGPGTRLYAGTSDAEAQWLDIAYPFDVPLAAAGAGSPPTSRSGRAGPWQSREPVLPG</sequence>
<dbReference type="EMBL" id="QQNB01000003">
    <property type="protein sequence ID" value="RDE05055.1"/>
    <property type="molecule type" value="Genomic_DNA"/>
</dbReference>
<reference evidence="2 3" key="1">
    <citation type="submission" date="2018-07" db="EMBL/GenBank/DDBJ databases">
        <title>a novel species of Sphingomonas isolated from the rhizosphere soil of Araceae plant.</title>
        <authorList>
            <person name="Zhiyong W."/>
            <person name="Qinglan Z."/>
            <person name="Zhiwei F."/>
            <person name="Ding X."/>
            <person name="Gejiao W."/>
            <person name="Shixue Z."/>
        </authorList>
    </citation>
    <scope>NUCLEOTIDE SEQUENCE [LARGE SCALE GENOMIC DNA]</scope>
    <source>
        <strain evidence="2 3">WZY 27</strain>
    </source>
</reference>
<organism evidence="2 3">
    <name type="scientific">Sphingomonas aracearum</name>
    <dbReference type="NCBI Taxonomy" id="2283317"/>
    <lineage>
        <taxon>Bacteria</taxon>
        <taxon>Pseudomonadati</taxon>
        <taxon>Pseudomonadota</taxon>
        <taxon>Alphaproteobacteria</taxon>
        <taxon>Sphingomonadales</taxon>
        <taxon>Sphingomonadaceae</taxon>
        <taxon>Sphingomonas</taxon>
    </lineage>
</organism>
<keyword evidence="3" id="KW-1185">Reference proteome</keyword>
<dbReference type="Proteomes" id="UP000253918">
    <property type="component" value="Unassembled WGS sequence"/>
</dbReference>
<dbReference type="OrthoDB" id="7544904at2"/>
<evidence type="ECO:0000256" key="1">
    <source>
        <dbReference type="SAM" id="MobiDB-lite"/>
    </source>
</evidence>
<dbReference type="PANTHER" id="PTHR37036:SF2">
    <property type="entry name" value="DUF1861 FAMILY PROTEIN"/>
    <property type="match status" value="1"/>
</dbReference>
<dbReference type="PANTHER" id="PTHR37036">
    <property type="match status" value="1"/>
</dbReference>